<dbReference type="InterPro" id="IPR004838">
    <property type="entry name" value="NHTrfase_class1_PyrdxlP-BS"/>
</dbReference>
<evidence type="ECO:0000256" key="4">
    <source>
        <dbReference type="ARBA" id="ARBA00022679"/>
    </source>
</evidence>
<dbReference type="InterPro" id="IPR050596">
    <property type="entry name" value="AspAT/PAT-like"/>
</dbReference>
<evidence type="ECO:0000256" key="1">
    <source>
        <dbReference type="ARBA" id="ARBA00001933"/>
    </source>
</evidence>
<evidence type="ECO:0000313" key="10">
    <source>
        <dbReference type="Proteomes" id="UP000176101"/>
    </source>
</evidence>
<comment type="similarity">
    <text evidence="2 6">Belongs to the class-I pyridoxal-phosphate-dependent aminotransferase family.</text>
</comment>
<gene>
    <name evidence="9" type="ORF">AN216_11300</name>
</gene>
<keyword evidence="3 6" id="KW-0032">Aminotransferase</keyword>
<sequence length="412" mass="44256">MTAATSPAQPPTERRVSGRVGSISESATLAVDAKAKALKAAGRPVIGFGAGEPDFPTPDYIVDAAVAACRDPKQHRYSPAGGQPELRAAIAEKTLRDSGYQVDAANVLVTNGGKQAIYESFAAILDPGDEVIVPAPYWTTYPESIRLAGGVPVPVTADETTGYQVSVEQLEAARTERTKVLLFVSPSNPTGAVYDREQIERIGRWALEHDLWVLTDEIYEHLVYGDTEFHSLPVAVPELRERCVVVNGVAKTYAMTGWRVGWAIGPQDVIKAATNLQSHATSNVSNVSQAAALAAVSGDLEAVARMRTAFDRRRRTIVRMLAEIDGVVCPEPAGAFYAYPSVRGVLGKEIRGRRPATSVELAELILEEAEVAVVPGEAFGTPGYLRLSYALGDEDLVEGISRMQKLLAEARD</sequence>
<dbReference type="SUPFAM" id="SSF53383">
    <property type="entry name" value="PLP-dependent transferases"/>
    <property type="match status" value="1"/>
</dbReference>
<evidence type="ECO:0000313" key="9">
    <source>
        <dbReference type="EMBL" id="OEV03446.1"/>
    </source>
</evidence>
<dbReference type="GO" id="GO:0030170">
    <property type="term" value="F:pyridoxal phosphate binding"/>
    <property type="evidence" value="ECO:0007669"/>
    <property type="project" value="InterPro"/>
</dbReference>
<dbReference type="STRING" id="1075402.AN216_11300"/>
<evidence type="ECO:0000256" key="2">
    <source>
        <dbReference type="ARBA" id="ARBA00007441"/>
    </source>
</evidence>
<dbReference type="RefSeq" id="WP_070196511.1">
    <property type="nucleotide sequence ID" value="NZ_LJGU01000119.1"/>
</dbReference>
<protein>
    <recommendedName>
        <fullName evidence="6">Aminotransferase</fullName>
        <ecNumber evidence="6">2.6.1.-</ecNumber>
    </recommendedName>
</protein>
<dbReference type="AlphaFoldDB" id="A0A1E7KHU1"/>
<dbReference type="FunFam" id="3.40.640.10:FF:000033">
    <property type="entry name" value="Aspartate aminotransferase"/>
    <property type="match status" value="1"/>
</dbReference>
<feature type="region of interest" description="Disordered" evidence="7">
    <location>
        <begin position="1"/>
        <end position="22"/>
    </location>
</feature>
<keyword evidence="4 6" id="KW-0808">Transferase</keyword>
<dbReference type="InterPro" id="IPR015421">
    <property type="entry name" value="PyrdxlP-dep_Trfase_major"/>
</dbReference>
<dbReference type="InterPro" id="IPR015424">
    <property type="entry name" value="PyrdxlP-dep_Trfase"/>
</dbReference>
<comment type="cofactor">
    <cofactor evidence="1 6">
        <name>pyridoxal 5'-phosphate</name>
        <dbReference type="ChEBI" id="CHEBI:597326"/>
    </cofactor>
</comment>
<dbReference type="PRINTS" id="PR00753">
    <property type="entry name" value="ACCSYNTHASE"/>
</dbReference>
<dbReference type="OrthoDB" id="9763453at2"/>
<dbReference type="GO" id="GO:0008483">
    <property type="term" value="F:transaminase activity"/>
    <property type="evidence" value="ECO:0007669"/>
    <property type="project" value="UniProtKB-KW"/>
</dbReference>
<reference evidence="9 10" key="1">
    <citation type="journal article" date="2016" name="Front. Microbiol.">
        <title>Comparative Genomics Analysis of Streptomyces Species Reveals Their Adaptation to the Marine Environment and Their Diversity at the Genomic Level.</title>
        <authorList>
            <person name="Tian X."/>
            <person name="Zhang Z."/>
            <person name="Yang T."/>
            <person name="Chen M."/>
            <person name="Li J."/>
            <person name="Chen F."/>
            <person name="Yang J."/>
            <person name="Li W."/>
            <person name="Zhang B."/>
            <person name="Zhang Z."/>
            <person name="Wu J."/>
            <person name="Zhang C."/>
            <person name="Long L."/>
            <person name="Xiao J."/>
        </authorList>
    </citation>
    <scope>NUCLEOTIDE SEQUENCE [LARGE SCALE GENOMIC DNA]</scope>
    <source>
        <strain evidence="9 10">SCSIO 02100</strain>
    </source>
</reference>
<feature type="domain" description="Aminotransferase class I/classII large" evidence="8">
    <location>
        <begin position="44"/>
        <end position="398"/>
    </location>
</feature>
<dbReference type="Gene3D" id="3.90.1150.10">
    <property type="entry name" value="Aspartate Aminotransferase, domain 1"/>
    <property type="match status" value="1"/>
</dbReference>
<dbReference type="GO" id="GO:0006520">
    <property type="term" value="P:amino acid metabolic process"/>
    <property type="evidence" value="ECO:0007669"/>
    <property type="project" value="InterPro"/>
</dbReference>
<evidence type="ECO:0000256" key="5">
    <source>
        <dbReference type="ARBA" id="ARBA00022898"/>
    </source>
</evidence>
<evidence type="ECO:0000256" key="6">
    <source>
        <dbReference type="RuleBase" id="RU000481"/>
    </source>
</evidence>
<dbReference type="Gene3D" id="3.40.640.10">
    <property type="entry name" value="Type I PLP-dependent aspartate aminotransferase-like (Major domain)"/>
    <property type="match status" value="1"/>
</dbReference>
<evidence type="ECO:0000256" key="3">
    <source>
        <dbReference type="ARBA" id="ARBA00022576"/>
    </source>
</evidence>
<dbReference type="InterPro" id="IPR015422">
    <property type="entry name" value="PyrdxlP-dep_Trfase_small"/>
</dbReference>
<evidence type="ECO:0000256" key="7">
    <source>
        <dbReference type="SAM" id="MobiDB-lite"/>
    </source>
</evidence>
<dbReference type="Pfam" id="PF00155">
    <property type="entry name" value="Aminotran_1_2"/>
    <property type="match status" value="1"/>
</dbReference>
<dbReference type="PATRIC" id="fig|1075402.3.peg.4947"/>
<name>A0A1E7KHU1_9ACTN</name>
<keyword evidence="5" id="KW-0663">Pyridoxal phosphate</keyword>
<dbReference type="EC" id="2.6.1.-" evidence="6"/>
<organism evidence="9 10">
    <name type="scientific">Streptomyces oceani</name>
    <dbReference type="NCBI Taxonomy" id="1075402"/>
    <lineage>
        <taxon>Bacteria</taxon>
        <taxon>Bacillati</taxon>
        <taxon>Actinomycetota</taxon>
        <taxon>Actinomycetes</taxon>
        <taxon>Kitasatosporales</taxon>
        <taxon>Streptomycetaceae</taxon>
        <taxon>Streptomyces</taxon>
    </lineage>
</organism>
<dbReference type="CDD" id="cd00609">
    <property type="entry name" value="AAT_like"/>
    <property type="match status" value="1"/>
</dbReference>
<dbReference type="PROSITE" id="PS00105">
    <property type="entry name" value="AA_TRANSFER_CLASS_1"/>
    <property type="match status" value="1"/>
</dbReference>
<accession>A0A1E7KHU1</accession>
<evidence type="ECO:0000259" key="8">
    <source>
        <dbReference type="Pfam" id="PF00155"/>
    </source>
</evidence>
<dbReference type="PANTHER" id="PTHR46383:SF1">
    <property type="entry name" value="ASPARTATE AMINOTRANSFERASE"/>
    <property type="match status" value="1"/>
</dbReference>
<dbReference type="EMBL" id="LJGU01000119">
    <property type="protein sequence ID" value="OEV03446.1"/>
    <property type="molecule type" value="Genomic_DNA"/>
</dbReference>
<keyword evidence="10" id="KW-1185">Reference proteome</keyword>
<proteinExistence type="inferred from homology"/>
<dbReference type="Proteomes" id="UP000176101">
    <property type="component" value="Unassembled WGS sequence"/>
</dbReference>
<dbReference type="PANTHER" id="PTHR46383">
    <property type="entry name" value="ASPARTATE AMINOTRANSFERASE"/>
    <property type="match status" value="1"/>
</dbReference>
<dbReference type="InterPro" id="IPR004839">
    <property type="entry name" value="Aminotransferase_I/II_large"/>
</dbReference>
<comment type="caution">
    <text evidence="9">The sequence shown here is derived from an EMBL/GenBank/DDBJ whole genome shotgun (WGS) entry which is preliminary data.</text>
</comment>